<dbReference type="SUPFAM" id="SSF51735">
    <property type="entry name" value="NAD(P)-binding Rossmann-fold domains"/>
    <property type="match status" value="1"/>
</dbReference>
<dbReference type="Pfam" id="PF07645">
    <property type="entry name" value="EGF_CA"/>
    <property type="match status" value="1"/>
</dbReference>
<dbReference type="Gene3D" id="3.40.50.720">
    <property type="entry name" value="NAD(P)-binding Rossmann-like Domain"/>
    <property type="match status" value="1"/>
</dbReference>
<dbReference type="InterPro" id="IPR000742">
    <property type="entry name" value="EGF"/>
</dbReference>
<dbReference type="GO" id="GO:0102965">
    <property type="term" value="F:alcohol-forming long-chain fatty acyl-CoA reductase activity"/>
    <property type="evidence" value="ECO:0007669"/>
    <property type="project" value="UniProtKB-EC"/>
</dbReference>
<dbReference type="PROSITE" id="PS01186">
    <property type="entry name" value="EGF_2"/>
    <property type="match status" value="1"/>
</dbReference>
<evidence type="ECO:0000313" key="8">
    <source>
        <dbReference type="EMBL" id="KAL2736263.1"/>
    </source>
</evidence>
<dbReference type="GO" id="GO:1901568">
    <property type="term" value="P:fatty acid derivative metabolic process"/>
    <property type="evidence" value="ECO:0007669"/>
    <property type="project" value="UniProtKB-ARBA"/>
</dbReference>
<dbReference type="SMART" id="SM00179">
    <property type="entry name" value="EGF_CA"/>
    <property type="match status" value="1"/>
</dbReference>
<comment type="catalytic activity">
    <reaction evidence="6">
        <text>a long-chain fatty acyl-CoA + 2 NADPH + 2 H(+) = a long-chain primary fatty alcohol + 2 NADP(+) + CoA</text>
        <dbReference type="Rhea" id="RHEA:52716"/>
        <dbReference type="ChEBI" id="CHEBI:15378"/>
        <dbReference type="ChEBI" id="CHEBI:57287"/>
        <dbReference type="ChEBI" id="CHEBI:57783"/>
        <dbReference type="ChEBI" id="CHEBI:58349"/>
        <dbReference type="ChEBI" id="CHEBI:77396"/>
        <dbReference type="ChEBI" id="CHEBI:83139"/>
        <dbReference type="EC" id="1.2.1.84"/>
    </reaction>
</comment>
<accession>A0ABD2BVG2</accession>
<sequence>MIIKYFDYVESITTNVELESTTDDNVEVGPVPVTEQIMQHNISIVDIPDVDDVTPSPEPNWDAKEVIKDVAYFIRAHKFQDYDRRYYKSIEEVRSRLYEEFPNPTLRSVHWEVRKHCQASFVECLKYLGRIIKLTGLRREDDTVTVMKEQKWNLANNTEQILNVQRDCVEAQRHDNLTMQRFQWRTSVSYYMCWYTMMGVQELANFGESCDNFANCLDEYGPSNKDPRADDAKPFACALYSFCPDHCCPMKHIWHMRDCFQSKQNPCYAVNFPGRRECWLDREKNRDFFSLKTNQINVSCECPETGYEWSSRFGLCVDVNECTRGIHNCTYEDGESCINLPGHFDCICRYGYVYSLNKGHCVLSMTIKNALRVETIEPTVTKRSLLDRIVDVIGRKTTSLTAVLKYLNSKVSYYTRKSSQSTNMSLREWYANREILLTGVTSELGQNLLEKILRTFPDVKVNLIVRTRNNLTKDDRVKKIFGSPGYERLREEDPDAISRVTVYEGNLIYDDLGITNEERERMKKKVSIVFHATGPHDAVFQFSEELPKLETLAAASTIFRHKGRINECLQNEHIPNIPLALIRVALLGPPLQEPMQGHVEEVKGTTALMVGAGYVLGDAQKSAELTPIDIASNTLIAAAWERAQRPKDVGAVVYNTATIGCTWGDLIEKGQRATKKFPYPTFGIRGITTIAWLHWTVVLFLEWLPSILCDTIVGLCNGKQRIVKEHEKIRRALKSVESIAWRSWSAERNRIYVLHQRLSTEDQQTFPLIVNADIENYILSTAASTRKHCVDESILSLISIEKSVN</sequence>
<comment type="caution">
    <text evidence="8">The sequence shown here is derived from an EMBL/GenBank/DDBJ whole genome shotgun (WGS) entry which is preliminary data.</text>
</comment>
<keyword evidence="9" id="KW-1185">Reference proteome</keyword>
<gene>
    <name evidence="8" type="ORF">V1477_012772</name>
</gene>
<evidence type="ECO:0000256" key="5">
    <source>
        <dbReference type="ARBA" id="ARBA00023157"/>
    </source>
</evidence>
<name>A0ABD2BVG2_VESMC</name>
<dbReference type="EC" id="1.2.1.84" evidence="6"/>
<dbReference type="InterPro" id="IPR013120">
    <property type="entry name" value="FAR_NAD-bd"/>
</dbReference>
<dbReference type="Pfam" id="PF03015">
    <property type="entry name" value="Sterile"/>
    <property type="match status" value="1"/>
</dbReference>
<dbReference type="SUPFAM" id="SSF57196">
    <property type="entry name" value="EGF/Laminin"/>
    <property type="match status" value="1"/>
</dbReference>
<evidence type="ECO:0000259" key="7">
    <source>
        <dbReference type="PROSITE" id="PS01186"/>
    </source>
</evidence>
<keyword evidence="4 6" id="KW-0443">Lipid metabolism</keyword>
<keyword evidence="5" id="KW-1015">Disulfide bond</keyword>
<proteinExistence type="inferred from homology"/>
<reference evidence="8 9" key="1">
    <citation type="journal article" date="2024" name="Ann. Entomol. Soc. Am.">
        <title>Genomic analyses of the southern and eastern yellowjacket wasps (Hymenoptera: Vespidae) reveal evolutionary signatures of social life.</title>
        <authorList>
            <person name="Catto M.A."/>
            <person name="Caine P.B."/>
            <person name="Orr S.E."/>
            <person name="Hunt B.G."/>
            <person name="Goodisman M.A.D."/>
        </authorList>
    </citation>
    <scope>NUCLEOTIDE SEQUENCE [LARGE SCALE GENOMIC DNA]</scope>
    <source>
        <strain evidence="8">232</strain>
        <tissue evidence="8">Head and thorax</tissue>
    </source>
</reference>
<dbReference type="PANTHER" id="PTHR11011">
    <property type="entry name" value="MALE STERILITY PROTEIN 2-RELATED"/>
    <property type="match status" value="1"/>
</dbReference>
<keyword evidence="6" id="KW-0521">NADP</keyword>
<dbReference type="PANTHER" id="PTHR11011:SF116">
    <property type="entry name" value="FATTY ACYL-COA REDUCTASE CG5065-RELATED"/>
    <property type="match status" value="1"/>
</dbReference>
<evidence type="ECO:0000256" key="4">
    <source>
        <dbReference type="ARBA" id="ARBA00023098"/>
    </source>
</evidence>
<protein>
    <recommendedName>
        <fullName evidence="6">Fatty acyl-CoA reductase</fullName>
        <ecNumber evidence="6">1.2.1.84</ecNumber>
    </recommendedName>
</protein>
<dbReference type="PROSITE" id="PS01187">
    <property type="entry name" value="EGF_CA"/>
    <property type="match status" value="1"/>
</dbReference>
<dbReference type="Proteomes" id="UP001607303">
    <property type="component" value="Unassembled WGS sequence"/>
</dbReference>
<dbReference type="InterPro" id="IPR033640">
    <property type="entry name" value="FAR_C"/>
</dbReference>
<dbReference type="Pfam" id="PF07993">
    <property type="entry name" value="NAD_binding_4"/>
    <property type="match status" value="1"/>
</dbReference>
<evidence type="ECO:0000256" key="1">
    <source>
        <dbReference type="ARBA" id="ARBA00005928"/>
    </source>
</evidence>
<dbReference type="CDD" id="cd09071">
    <property type="entry name" value="FAR_C"/>
    <property type="match status" value="1"/>
</dbReference>
<keyword evidence="6" id="KW-0560">Oxidoreductase</keyword>
<dbReference type="Gene3D" id="2.10.25.10">
    <property type="entry name" value="Laminin"/>
    <property type="match status" value="1"/>
</dbReference>
<dbReference type="EMBL" id="JAYRBN010000066">
    <property type="protein sequence ID" value="KAL2736263.1"/>
    <property type="molecule type" value="Genomic_DNA"/>
</dbReference>
<organism evidence="8 9">
    <name type="scientific">Vespula maculifrons</name>
    <name type="common">Eastern yellow jacket</name>
    <name type="synonym">Wasp</name>
    <dbReference type="NCBI Taxonomy" id="7453"/>
    <lineage>
        <taxon>Eukaryota</taxon>
        <taxon>Metazoa</taxon>
        <taxon>Ecdysozoa</taxon>
        <taxon>Arthropoda</taxon>
        <taxon>Hexapoda</taxon>
        <taxon>Insecta</taxon>
        <taxon>Pterygota</taxon>
        <taxon>Neoptera</taxon>
        <taxon>Endopterygota</taxon>
        <taxon>Hymenoptera</taxon>
        <taxon>Apocrita</taxon>
        <taxon>Aculeata</taxon>
        <taxon>Vespoidea</taxon>
        <taxon>Vespidae</taxon>
        <taxon>Vespinae</taxon>
        <taxon>Vespula</taxon>
    </lineage>
</organism>
<dbReference type="InterPro" id="IPR018097">
    <property type="entry name" value="EGF_Ca-bd_CS"/>
</dbReference>
<comment type="function">
    <text evidence="6">Catalyzes the reduction of fatty acyl-CoA to fatty alcohols.</text>
</comment>
<keyword evidence="3" id="KW-0245">EGF-like domain</keyword>
<dbReference type="InterPro" id="IPR036291">
    <property type="entry name" value="NAD(P)-bd_dom_sf"/>
</dbReference>
<dbReference type="InterPro" id="IPR001881">
    <property type="entry name" value="EGF-like_Ca-bd_dom"/>
</dbReference>
<dbReference type="AlphaFoldDB" id="A0ABD2BVG2"/>
<dbReference type="InterPro" id="IPR049883">
    <property type="entry name" value="NOTCH1_EGF-like"/>
</dbReference>
<keyword evidence="2 6" id="KW-0444">Lipid biosynthesis</keyword>
<feature type="domain" description="EGF-like" evidence="7">
    <location>
        <begin position="346"/>
        <end position="361"/>
    </location>
</feature>
<dbReference type="CDD" id="cd00054">
    <property type="entry name" value="EGF_CA"/>
    <property type="match status" value="1"/>
</dbReference>
<dbReference type="InterPro" id="IPR026055">
    <property type="entry name" value="FAR"/>
</dbReference>
<comment type="similarity">
    <text evidence="1 6">Belongs to the fatty acyl-CoA reductase family.</text>
</comment>
<evidence type="ECO:0000256" key="2">
    <source>
        <dbReference type="ARBA" id="ARBA00022516"/>
    </source>
</evidence>
<evidence type="ECO:0000256" key="3">
    <source>
        <dbReference type="ARBA" id="ARBA00022536"/>
    </source>
</evidence>
<evidence type="ECO:0000256" key="6">
    <source>
        <dbReference type="RuleBase" id="RU363097"/>
    </source>
</evidence>
<evidence type="ECO:0000313" key="9">
    <source>
        <dbReference type="Proteomes" id="UP001607303"/>
    </source>
</evidence>